<feature type="non-terminal residue" evidence="3">
    <location>
        <position position="1"/>
    </location>
</feature>
<gene>
    <name evidence="3" type="ORF">B7463_g211</name>
</gene>
<dbReference type="STRING" id="5539.A0A3E2HSX3"/>
<dbReference type="AlphaFoldDB" id="A0A3E2HSX3"/>
<feature type="compositionally biased region" description="Polar residues" evidence="1">
    <location>
        <begin position="25"/>
        <end position="34"/>
    </location>
</feature>
<feature type="transmembrane region" description="Helical" evidence="2">
    <location>
        <begin position="469"/>
        <end position="494"/>
    </location>
</feature>
<evidence type="ECO:0000313" key="3">
    <source>
        <dbReference type="EMBL" id="RFU36071.1"/>
    </source>
</evidence>
<keyword evidence="2" id="KW-0472">Membrane</keyword>
<feature type="compositionally biased region" description="Basic and acidic residues" evidence="1">
    <location>
        <begin position="313"/>
        <end position="330"/>
    </location>
</feature>
<evidence type="ECO:0000256" key="2">
    <source>
        <dbReference type="SAM" id="Phobius"/>
    </source>
</evidence>
<dbReference type="Proteomes" id="UP000258309">
    <property type="component" value="Unassembled WGS sequence"/>
</dbReference>
<dbReference type="OMA" id="YSHIPFW"/>
<evidence type="ECO:0000256" key="1">
    <source>
        <dbReference type="SAM" id="MobiDB-lite"/>
    </source>
</evidence>
<proteinExistence type="predicted"/>
<feature type="region of interest" description="Disordered" evidence="1">
    <location>
        <begin position="25"/>
        <end position="52"/>
    </location>
</feature>
<dbReference type="EMBL" id="NCSJ02000002">
    <property type="protein sequence ID" value="RFU36071.1"/>
    <property type="molecule type" value="Genomic_DNA"/>
</dbReference>
<organism evidence="3 4">
    <name type="scientific">Scytalidium lignicola</name>
    <name type="common">Hyphomycete</name>
    <dbReference type="NCBI Taxonomy" id="5539"/>
    <lineage>
        <taxon>Eukaryota</taxon>
        <taxon>Fungi</taxon>
        <taxon>Dikarya</taxon>
        <taxon>Ascomycota</taxon>
        <taxon>Pezizomycotina</taxon>
        <taxon>Leotiomycetes</taxon>
        <taxon>Leotiomycetes incertae sedis</taxon>
        <taxon>Scytalidium</taxon>
    </lineage>
</organism>
<keyword evidence="4" id="KW-1185">Reference proteome</keyword>
<keyword evidence="2" id="KW-1133">Transmembrane helix</keyword>
<name>A0A3E2HSX3_SCYLI</name>
<sequence length="512" mass="57555">MGRLESLTTWALGRSPFEDELIETSENGNHSNRSQKYDEHGHPTNPNTRRREREQVRAANEVMQVTGVVEDGAAVKARMKAMVYEKNQETVTGFRFMEAGRAMLVVGVWGVLGFRRRILLYRSHATMGFLELVKHEASLSSIPRLIFAGIPTVLAYHVSDWACFIMYSLMDENFEDNRLTPRQARLKRFSQRLLDIAFCYITLHFRMYAMLQQLHLIPASQYLPGLRSFIPFTSSSPLQLPQPLSWNFQSLLSWSGSLFQTFTPLLVIFMHGKTKFFVARLLYGPVYKSLPRPVGESMFSGLPFSSPAGEYDSPDRERPNPPTRTEDEQTLRALEGLPPSTPVETGEPHGRIADLETDSTFDEDGEITHTTLISFDVEATESIETSLGTWSAELRSANEPKPMNGTQYRITGLTMLSPILAAEGFREILASMVVLPLEAAMVRVVGKAFKGRSGMGSHNFYVLGEGIHGLGNLFAAFAVQLIVTGAVWTGMTVATQWMIKRKKEKEKGDTWR</sequence>
<evidence type="ECO:0000313" key="4">
    <source>
        <dbReference type="Proteomes" id="UP000258309"/>
    </source>
</evidence>
<feature type="non-terminal residue" evidence="3">
    <location>
        <position position="512"/>
    </location>
</feature>
<feature type="region of interest" description="Disordered" evidence="1">
    <location>
        <begin position="305"/>
        <end position="350"/>
    </location>
</feature>
<reference evidence="3 4" key="1">
    <citation type="submission" date="2018-05" db="EMBL/GenBank/DDBJ databases">
        <title>Draft genome sequence of Scytalidium lignicola DSM 105466, a ubiquitous saprotrophic fungus.</title>
        <authorList>
            <person name="Buettner E."/>
            <person name="Gebauer A.M."/>
            <person name="Hofrichter M."/>
            <person name="Liers C."/>
            <person name="Kellner H."/>
        </authorList>
    </citation>
    <scope>NUCLEOTIDE SEQUENCE [LARGE SCALE GENOMIC DNA]</scope>
    <source>
        <strain evidence="3 4">DSM 105466</strain>
    </source>
</reference>
<protein>
    <submittedName>
        <fullName evidence="3">Uncharacterized protein</fullName>
    </submittedName>
</protein>
<dbReference type="OrthoDB" id="5383784at2759"/>
<comment type="caution">
    <text evidence="3">The sequence shown here is derived from an EMBL/GenBank/DDBJ whole genome shotgun (WGS) entry which is preliminary data.</text>
</comment>
<accession>A0A3E2HSX3</accession>
<keyword evidence="2" id="KW-0812">Transmembrane</keyword>